<dbReference type="SMART" id="SM00338">
    <property type="entry name" value="BRLZ"/>
    <property type="match status" value="1"/>
</dbReference>
<feature type="compositionally biased region" description="Basic and acidic residues" evidence="7">
    <location>
        <begin position="68"/>
        <end position="78"/>
    </location>
</feature>
<reference evidence="9 11" key="1">
    <citation type="submission" date="2015-12" db="EMBL/GenBank/DDBJ databases">
        <title>Update maize B73 reference genome by single molecule sequencing technologies.</title>
        <authorList>
            <consortium name="Maize Genome Sequencing Project"/>
            <person name="Ware D."/>
        </authorList>
    </citation>
    <scope>NUCLEOTIDE SEQUENCE [LARGE SCALE GENOMIC DNA]</scope>
    <source>
        <strain evidence="11">cv. B73</strain>
        <tissue evidence="9">Seedling</tissue>
    </source>
</reference>
<sequence>MAAQEQEQEQEKQQAKTSTTSSLPSSSERSSSSARNNLTEGGAESDEEIRRVPEMGGASASASSGAGADERPKGEDGKQGQVAAGAQPPAGGKKRGRTAGDKEQNRLKRLLRNRVSAQQARERKKAYLTELEAKAKGLELRNAELEQRVSTLQNENNTLRQVPASPRLPSVHHPPFVCFASAIRSELQSERSSRSDRLTQPLPGAVAQILKNTTAHASKRSGGGGGGGGKGGDGGKKHHLAKS</sequence>
<evidence type="ECO:0000313" key="9">
    <source>
        <dbReference type="EMBL" id="ONM29607.1"/>
    </source>
</evidence>
<evidence type="ECO:0000256" key="4">
    <source>
        <dbReference type="ARBA" id="ARBA00023125"/>
    </source>
</evidence>
<dbReference type="PANTHER" id="PTHR46714">
    <property type="entry name" value="TRANSCRIPTIONAL ACTIVATOR HAC1"/>
    <property type="match status" value="1"/>
</dbReference>
<dbReference type="GO" id="GO:0000981">
    <property type="term" value="F:DNA-binding transcription factor activity, RNA polymerase II-specific"/>
    <property type="evidence" value="ECO:0007669"/>
    <property type="project" value="InterPro"/>
</dbReference>
<reference evidence="10" key="3">
    <citation type="submission" date="2021-05" db="UniProtKB">
        <authorList>
            <consortium name="EnsemblPlants"/>
        </authorList>
    </citation>
    <scope>IDENTIFICATION</scope>
    <source>
        <strain evidence="10">cv. B73</strain>
    </source>
</reference>
<dbReference type="Gene3D" id="1.20.5.490">
    <property type="entry name" value="Single helix bin"/>
    <property type="match status" value="1"/>
</dbReference>
<dbReference type="InterPro" id="IPR046347">
    <property type="entry name" value="bZIP_sf"/>
</dbReference>
<feature type="compositionally biased region" description="Gly residues" evidence="7">
    <location>
        <begin position="221"/>
        <end position="232"/>
    </location>
</feature>
<evidence type="ECO:0007829" key="12">
    <source>
        <dbReference type="PeptideAtlas" id="A0A1D6MK18"/>
    </source>
</evidence>
<dbReference type="InterPro" id="IPR044280">
    <property type="entry name" value="Hac1/HY5"/>
</dbReference>
<gene>
    <name evidence="10" type="primary">LOC100192956</name>
    <name evidence="9" type="ORF">ZEAMMB73_Zm00001d039658</name>
</gene>
<dbReference type="IntAct" id="A0A1D6MK18">
    <property type="interactions" value="1"/>
</dbReference>
<dbReference type="Gramene" id="Zm00001eb122740_T001">
    <property type="protein sequence ID" value="Zm00001eb122740_P001"/>
    <property type="gene ID" value="Zm00001eb122740"/>
</dbReference>
<keyword evidence="6" id="KW-0539">Nucleus</keyword>
<feature type="compositionally biased region" description="Low complexity" evidence="7">
    <location>
        <begin position="56"/>
        <end position="67"/>
    </location>
</feature>
<proteinExistence type="evidence at protein level"/>
<dbReference type="GO" id="GO:0010099">
    <property type="term" value="P:regulation of photomorphogenesis"/>
    <property type="evidence" value="ECO:0000318"/>
    <property type="project" value="GO_Central"/>
</dbReference>
<evidence type="ECO:0000259" key="8">
    <source>
        <dbReference type="PROSITE" id="PS50217"/>
    </source>
</evidence>
<dbReference type="CDD" id="cd14704">
    <property type="entry name" value="bZIP_HY5-like"/>
    <property type="match status" value="1"/>
</dbReference>
<comment type="similarity">
    <text evidence="2">Belongs to the bZIP family.</text>
</comment>
<evidence type="ECO:0000313" key="11">
    <source>
        <dbReference type="Proteomes" id="UP000007305"/>
    </source>
</evidence>
<dbReference type="ExpressionAtlas" id="A0A1D6MK18">
    <property type="expression patterns" value="baseline and differential"/>
</dbReference>
<evidence type="ECO:0000313" key="10">
    <source>
        <dbReference type="EnsemblPlants" id="Zm00001eb122740_P001"/>
    </source>
</evidence>
<name>A0A1D6MK18_MAIZE</name>
<dbReference type="Proteomes" id="UP000007305">
    <property type="component" value="Chromosome 3"/>
</dbReference>
<feature type="compositionally biased region" description="Low complexity" evidence="7">
    <location>
        <begin position="15"/>
        <end position="33"/>
    </location>
</feature>
<feature type="region of interest" description="Disordered" evidence="7">
    <location>
        <begin position="1"/>
        <end position="123"/>
    </location>
</feature>
<evidence type="ECO:0000256" key="7">
    <source>
        <dbReference type="SAM" id="MobiDB-lite"/>
    </source>
</evidence>
<protein>
    <submittedName>
        <fullName evidence="9">Transcription factor HY5-like</fullName>
    </submittedName>
</protein>
<accession>A0A1D6MK18</accession>
<dbReference type="SUPFAM" id="SSF57959">
    <property type="entry name" value="Leucine zipper domain"/>
    <property type="match status" value="1"/>
</dbReference>
<comment type="subcellular location">
    <subcellularLocation>
        <location evidence="1">Nucleus</location>
    </subcellularLocation>
</comment>
<keyword evidence="4" id="KW-0238">DNA-binding</keyword>
<dbReference type="OrthoDB" id="674948at2759"/>
<organism evidence="10 11">
    <name type="scientific">Zea mays</name>
    <name type="common">Maize</name>
    <dbReference type="NCBI Taxonomy" id="4577"/>
    <lineage>
        <taxon>Eukaryota</taxon>
        <taxon>Viridiplantae</taxon>
        <taxon>Streptophyta</taxon>
        <taxon>Embryophyta</taxon>
        <taxon>Tracheophyta</taxon>
        <taxon>Spermatophyta</taxon>
        <taxon>Magnoliopsida</taxon>
        <taxon>Liliopsida</taxon>
        <taxon>Poales</taxon>
        <taxon>Poaceae</taxon>
        <taxon>PACMAD clade</taxon>
        <taxon>Panicoideae</taxon>
        <taxon>Andropogonodae</taxon>
        <taxon>Andropogoneae</taxon>
        <taxon>Tripsacinae</taxon>
        <taxon>Zea</taxon>
    </lineage>
</organism>
<dbReference type="SMR" id="A0A1D6MK18"/>
<dbReference type="GO" id="GO:0005634">
    <property type="term" value="C:nucleus"/>
    <property type="evidence" value="ECO:0000318"/>
    <property type="project" value="GO_Central"/>
</dbReference>
<dbReference type="PROSITE" id="PS50217">
    <property type="entry name" value="BZIP"/>
    <property type="match status" value="1"/>
</dbReference>
<dbReference type="GO" id="GO:0003677">
    <property type="term" value="F:DNA binding"/>
    <property type="evidence" value="ECO:0007669"/>
    <property type="project" value="UniProtKB-KW"/>
</dbReference>
<feature type="domain" description="BZIP" evidence="8">
    <location>
        <begin position="103"/>
        <end position="161"/>
    </location>
</feature>
<keyword evidence="3" id="KW-0805">Transcription regulation</keyword>
<reference evidence="10" key="2">
    <citation type="submission" date="2019-07" db="EMBL/GenBank/DDBJ databases">
        <authorList>
            <person name="Seetharam A."/>
            <person name="Woodhouse M."/>
            <person name="Cannon E."/>
        </authorList>
    </citation>
    <scope>NUCLEOTIDE SEQUENCE [LARGE SCALE GENOMIC DNA]</scope>
    <source>
        <strain evidence="10">cv. B73</strain>
    </source>
</reference>
<dbReference type="GO" id="GO:0010114">
    <property type="term" value="P:response to red light"/>
    <property type="evidence" value="ECO:0000318"/>
    <property type="project" value="GO_Central"/>
</dbReference>
<dbReference type="GO" id="GO:0010218">
    <property type="term" value="P:response to far red light"/>
    <property type="evidence" value="ECO:0000318"/>
    <property type="project" value="GO_Central"/>
</dbReference>
<keyword evidence="12" id="KW-1267">Proteomics identification</keyword>
<dbReference type="OMA" id="PPFVCFA"/>
<dbReference type="AlphaFoldDB" id="A0A1D6MK18"/>
<feature type="region of interest" description="Disordered" evidence="7">
    <location>
        <begin position="189"/>
        <end position="243"/>
    </location>
</feature>
<dbReference type="EMBL" id="CM007649">
    <property type="protein sequence ID" value="ONM29607.1"/>
    <property type="molecule type" value="Genomic_DNA"/>
</dbReference>
<dbReference type="GO" id="GO:0010017">
    <property type="term" value="P:red or far-red light signaling pathway"/>
    <property type="evidence" value="ECO:0000318"/>
    <property type="project" value="GO_Central"/>
</dbReference>
<dbReference type="PANTHER" id="PTHR46714:SF4">
    <property type="entry name" value="OS01G0174000 PROTEIN"/>
    <property type="match status" value="1"/>
</dbReference>
<dbReference type="EnsemblPlants" id="Zm00001eb122740_T001">
    <property type="protein sequence ID" value="Zm00001eb122740_P001"/>
    <property type="gene ID" value="Zm00001eb122740"/>
</dbReference>
<evidence type="ECO:0000256" key="3">
    <source>
        <dbReference type="ARBA" id="ARBA00023015"/>
    </source>
</evidence>
<evidence type="ECO:0000256" key="6">
    <source>
        <dbReference type="ARBA" id="ARBA00023242"/>
    </source>
</evidence>
<dbReference type="InterPro" id="IPR004827">
    <property type="entry name" value="bZIP"/>
</dbReference>
<dbReference type="PROSITE" id="PS00036">
    <property type="entry name" value="BZIP_BASIC"/>
    <property type="match status" value="1"/>
</dbReference>
<evidence type="ECO:0000256" key="5">
    <source>
        <dbReference type="ARBA" id="ARBA00023163"/>
    </source>
</evidence>
<keyword evidence="11" id="KW-1185">Reference proteome</keyword>
<dbReference type="Pfam" id="PF00170">
    <property type="entry name" value="bZIP_1"/>
    <property type="match status" value="1"/>
</dbReference>
<dbReference type="RefSeq" id="NP_001388312.1">
    <property type="nucleotide sequence ID" value="NM_001401383.1"/>
</dbReference>
<feature type="compositionally biased region" description="Low complexity" evidence="7">
    <location>
        <begin position="79"/>
        <end position="91"/>
    </location>
</feature>
<keyword evidence="5" id="KW-0804">Transcription</keyword>
<dbReference type="GO" id="GO:0045944">
    <property type="term" value="P:positive regulation of transcription by RNA polymerase II"/>
    <property type="evidence" value="ECO:0007669"/>
    <property type="project" value="InterPro"/>
</dbReference>
<dbReference type="GeneID" id="100192956"/>
<dbReference type="STRING" id="4577.A0A1D6MK18"/>
<evidence type="ECO:0000256" key="1">
    <source>
        <dbReference type="ARBA" id="ARBA00004123"/>
    </source>
</evidence>
<evidence type="ECO:0000256" key="2">
    <source>
        <dbReference type="ARBA" id="ARBA00007163"/>
    </source>
</evidence>